<evidence type="ECO:0000313" key="4">
    <source>
        <dbReference type="Proteomes" id="UP000092461"/>
    </source>
</evidence>
<dbReference type="GO" id="GO:0016020">
    <property type="term" value="C:membrane"/>
    <property type="evidence" value="ECO:0007669"/>
    <property type="project" value="TreeGrafter"/>
</dbReference>
<dbReference type="Gene3D" id="1.20.5.1200">
    <property type="entry name" value="Alpha-tocopherol transfer"/>
    <property type="match status" value="1"/>
</dbReference>
<evidence type="ECO:0000259" key="1">
    <source>
        <dbReference type="PROSITE" id="PS50191"/>
    </source>
</evidence>
<dbReference type="CDD" id="cd00170">
    <property type="entry name" value="SEC14"/>
    <property type="match status" value="1"/>
</dbReference>
<name>A0A1B0CVS3_LUTLO</name>
<dbReference type="InterPro" id="IPR036273">
    <property type="entry name" value="CRAL/TRIO_N_dom_sf"/>
</dbReference>
<sequence>MPNIRSLSEPLAQKAIKELNEVPERIDEDITALRTWIMKQPHLRTRMDDQFLVAFLRGCKYSLEKAKQKIDLFYSIRSNFKEIMSNYDPMIEKNLQIIRMGIALPLPNTIAPDSPRLFLFRPGVYEAHEFDIIDIMRISIMINDIIMVDDDQMIVAGQMGIIDLSNATMAHFLQYTPTLAKKMTVMSQDAMPFRLKGVHYINTPAGFEMVYNMFKNFLNEKNRSRLHVHGSNLEALYQHIPQKLLPIEYGGEAGNLKDLTVQWEKKFMDYRDFFLDEAKYGTDEKKRPGHPKTEETIFGLDGTFRKLNVD</sequence>
<dbReference type="PROSITE" id="PS50191">
    <property type="entry name" value="CRAL_TRIO"/>
    <property type="match status" value="1"/>
</dbReference>
<reference evidence="3" key="3">
    <citation type="submission" date="2020-05" db="UniProtKB">
        <authorList>
            <consortium name="EnsemblMetazoa"/>
        </authorList>
    </citation>
    <scope>IDENTIFICATION</scope>
    <source>
        <strain evidence="3">Jacobina</strain>
    </source>
</reference>
<dbReference type="SMART" id="SM01100">
    <property type="entry name" value="CRAL_TRIO_N"/>
    <property type="match status" value="1"/>
</dbReference>
<protein>
    <submittedName>
        <fullName evidence="2">Putative phosphatidylinositol transfer protein sec14</fullName>
    </submittedName>
</protein>
<dbReference type="EMBL" id="GITU01006661">
    <property type="protein sequence ID" value="MBC1175364.1"/>
    <property type="molecule type" value="Transcribed_RNA"/>
</dbReference>
<dbReference type="GO" id="GO:1902936">
    <property type="term" value="F:phosphatidylinositol bisphosphate binding"/>
    <property type="evidence" value="ECO:0007669"/>
    <property type="project" value="TreeGrafter"/>
</dbReference>
<dbReference type="Gene3D" id="1.10.8.20">
    <property type="entry name" value="N-terminal domain of phosphatidylinositol transfer protein sec14p"/>
    <property type="match status" value="1"/>
</dbReference>
<dbReference type="SUPFAM" id="SSF52087">
    <property type="entry name" value="CRAL/TRIO domain"/>
    <property type="match status" value="1"/>
</dbReference>
<dbReference type="PRINTS" id="PR00180">
    <property type="entry name" value="CRETINALDHBP"/>
</dbReference>
<dbReference type="InterPro" id="IPR011074">
    <property type="entry name" value="CRAL/TRIO_N_dom"/>
</dbReference>
<dbReference type="PANTHER" id="PTHR10174">
    <property type="entry name" value="ALPHA-TOCOPHEROL TRANSFER PROTEIN-RELATED"/>
    <property type="match status" value="1"/>
</dbReference>
<evidence type="ECO:0000313" key="2">
    <source>
        <dbReference type="EMBL" id="MBC1175364.1"/>
    </source>
</evidence>
<dbReference type="Proteomes" id="UP000092461">
    <property type="component" value="Unassembled WGS sequence"/>
</dbReference>
<dbReference type="EMBL" id="AJWK01031086">
    <property type="status" value="NOT_ANNOTATED_CDS"/>
    <property type="molecule type" value="Genomic_DNA"/>
</dbReference>
<reference evidence="4" key="1">
    <citation type="submission" date="2012-05" db="EMBL/GenBank/DDBJ databases">
        <title>Whole Genome Assembly of Lutzomyia longipalpis.</title>
        <authorList>
            <person name="Richards S."/>
            <person name="Qu C."/>
            <person name="Dillon R."/>
            <person name="Worley K."/>
            <person name="Scherer S."/>
            <person name="Batterton M."/>
            <person name="Taylor A."/>
            <person name="Hawes A."/>
            <person name="Hernandez B."/>
            <person name="Kovar C."/>
            <person name="Mandapat C."/>
            <person name="Pham C."/>
            <person name="Qu C."/>
            <person name="Jing C."/>
            <person name="Bess C."/>
            <person name="Bandaranaike D."/>
            <person name="Ngo D."/>
            <person name="Ongeri F."/>
            <person name="Arias F."/>
            <person name="Lara F."/>
            <person name="Weissenberger G."/>
            <person name="Kamau G."/>
            <person name="Han H."/>
            <person name="Shen H."/>
            <person name="Dinh H."/>
            <person name="Khalil I."/>
            <person name="Jones J."/>
            <person name="Shafer J."/>
            <person name="Jayaseelan J."/>
            <person name="Quiroz J."/>
            <person name="Blankenburg K."/>
            <person name="Nguyen L."/>
            <person name="Jackson L."/>
            <person name="Francisco L."/>
            <person name="Tang L.-Y."/>
            <person name="Pu L.-L."/>
            <person name="Perales L."/>
            <person name="Lorensuhewa L."/>
            <person name="Munidasa M."/>
            <person name="Coyle M."/>
            <person name="Taylor M."/>
            <person name="Puazo M."/>
            <person name="Firestine M."/>
            <person name="Scheel M."/>
            <person name="Javaid M."/>
            <person name="Wang M."/>
            <person name="Li M."/>
            <person name="Tabassum N."/>
            <person name="Saada N."/>
            <person name="Osuji N."/>
            <person name="Aqrawi P."/>
            <person name="Fu Q."/>
            <person name="Thornton R."/>
            <person name="Raj R."/>
            <person name="Goodspeed R."/>
            <person name="Mata R."/>
            <person name="Najjar R."/>
            <person name="Gubbala S."/>
            <person name="Lee S."/>
            <person name="Denson S."/>
            <person name="Patil S."/>
            <person name="Macmil S."/>
            <person name="Qi S."/>
            <person name="Matskevitch T."/>
            <person name="Palculict T."/>
            <person name="Mathew T."/>
            <person name="Vee V."/>
            <person name="Velamala V."/>
            <person name="Korchina V."/>
            <person name="Cai W."/>
            <person name="Liu W."/>
            <person name="Dai W."/>
            <person name="Zou X."/>
            <person name="Zhu Y."/>
            <person name="Zhang Y."/>
            <person name="Wu Y.-Q."/>
            <person name="Xin Y."/>
            <person name="Nazarath L."/>
            <person name="Kovar C."/>
            <person name="Han Y."/>
            <person name="Muzny D."/>
            <person name="Gibbs R."/>
        </authorList>
    </citation>
    <scope>NUCLEOTIDE SEQUENCE [LARGE SCALE GENOMIC DNA]</scope>
    <source>
        <strain evidence="4">Jacobina</strain>
    </source>
</reference>
<evidence type="ECO:0000313" key="3">
    <source>
        <dbReference type="EnsemblMetazoa" id="LLOJ009108-PA"/>
    </source>
</evidence>
<dbReference type="Pfam" id="PF00650">
    <property type="entry name" value="CRAL_TRIO"/>
    <property type="match status" value="1"/>
</dbReference>
<dbReference type="SMART" id="SM00516">
    <property type="entry name" value="SEC14"/>
    <property type="match status" value="1"/>
</dbReference>
<dbReference type="PANTHER" id="PTHR10174:SF216">
    <property type="entry name" value="CRAL-TRIO DOMAIN-CONTAINING PROTEIN-RELATED"/>
    <property type="match status" value="1"/>
</dbReference>
<proteinExistence type="predicted"/>
<dbReference type="SUPFAM" id="SSF46938">
    <property type="entry name" value="CRAL/TRIO N-terminal domain"/>
    <property type="match status" value="1"/>
</dbReference>
<organism evidence="3 4">
    <name type="scientific">Lutzomyia longipalpis</name>
    <name type="common">Sand fly</name>
    <dbReference type="NCBI Taxonomy" id="7200"/>
    <lineage>
        <taxon>Eukaryota</taxon>
        <taxon>Metazoa</taxon>
        <taxon>Ecdysozoa</taxon>
        <taxon>Arthropoda</taxon>
        <taxon>Hexapoda</taxon>
        <taxon>Insecta</taxon>
        <taxon>Pterygota</taxon>
        <taxon>Neoptera</taxon>
        <taxon>Endopterygota</taxon>
        <taxon>Diptera</taxon>
        <taxon>Nematocera</taxon>
        <taxon>Psychodoidea</taxon>
        <taxon>Psychodidae</taxon>
        <taxon>Lutzomyia</taxon>
        <taxon>Lutzomyia</taxon>
    </lineage>
</organism>
<dbReference type="VEuPathDB" id="VectorBase:LLONM1_009698"/>
<reference evidence="2" key="2">
    <citation type="journal article" date="2020" name="BMC">
        <title>Leishmania infection induces a limited differential gene expression in the sand fly midgut.</title>
        <authorList>
            <person name="Coutinho-Abreu I.V."/>
            <person name="Serafim T.D."/>
            <person name="Meneses C."/>
            <person name="Kamhawi S."/>
            <person name="Oliveira F."/>
            <person name="Valenzuela J.G."/>
        </authorList>
    </citation>
    <scope>NUCLEOTIDE SEQUENCE</scope>
    <source>
        <strain evidence="2">Jacobina</strain>
        <tissue evidence="2">Midgut</tissue>
    </source>
</reference>
<keyword evidence="4" id="KW-1185">Reference proteome</keyword>
<dbReference type="InterPro" id="IPR036865">
    <property type="entry name" value="CRAL-TRIO_dom_sf"/>
</dbReference>
<dbReference type="EnsemblMetazoa" id="LLOJ009108-RA">
    <property type="protein sequence ID" value="LLOJ009108-PA"/>
    <property type="gene ID" value="LLOJ009108"/>
</dbReference>
<dbReference type="Gene3D" id="3.40.525.10">
    <property type="entry name" value="CRAL-TRIO lipid binding domain"/>
    <property type="match status" value="1"/>
</dbReference>
<accession>A0A1B0CVS3</accession>
<dbReference type="VEuPathDB" id="VectorBase:LLOJ009108"/>
<dbReference type="AlphaFoldDB" id="A0A1B0CVS3"/>
<feature type="domain" description="CRAL-TRIO" evidence="1">
    <location>
        <begin position="87"/>
        <end position="257"/>
    </location>
</feature>
<dbReference type="InterPro" id="IPR001251">
    <property type="entry name" value="CRAL-TRIO_dom"/>
</dbReference>